<sequence length="358" mass="40238">KLNLNSCILLSLFLFLLSPLGWSMEATLPGAEVEDLQAVADYHAFLLTWKFPLGPRGQFVVRYCEATNTLWQHCERKIFNETETEPKLLPPSSGSIWRFGAMLDGLRLGTKYKILVTMHAQNEEREFLWPKKPRRWLNVSTKGFVARVARCLPEFTEVLVDTGPFFRGRIEVEGANDMRCHIKGEAKSPRTQYVFIISHDLCASRQSGQFVQSIIIANESPTLITQSSRRFNLICDLLPDPFTLQTIVNLTDSAPVRDAAQADMILERNFEDALYQTRDDADLSPVVAAGMVIVLLVMAAGAGFAWASVRRWKTRVSQENEDRATILPARDVNTISSLESAPQIGQISLMAHRPLETA</sequence>
<evidence type="ECO:0000313" key="3">
    <source>
        <dbReference type="EnsemblMetazoa" id="SMAR008909-PA"/>
    </source>
</evidence>
<proteinExistence type="predicted"/>
<dbReference type="OMA" id="DGGPERC"/>
<dbReference type="EnsemblMetazoa" id="SMAR008909-RA">
    <property type="protein sequence ID" value="SMAR008909-PA"/>
    <property type="gene ID" value="SMAR008909"/>
</dbReference>
<feature type="signal peptide" evidence="2">
    <location>
        <begin position="1"/>
        <end position="23"/>
    </location>
</feature>
<keyword evidence="1" id="KW-0812">Transmembrane</keyword>
<protein>
    <recommendedName>
        <fullName evidence="5">Fibronectin type-III domain-containing protein</fullName>
    </recommendedName>
</protein>
<dbReference type="HOGENOM" id="CLU_740239_0_0_1"/>
<dbReference type="eggNOG" id="ENOG502S0V8">
    <property type="taxonomic scope" value="Eukaryota"/>
</dbReference>
<evidence type="ECO:0008006" key="5">
    <source>
        <dbReference type="Google" id="ProtNLM"/>
    </source>
</evidence>
<keyword evidence="4" id="KW-1185">Reference proteome</keyword>
<reference evidence="3" key="2">
    <citation type="submission" date="2015-02" db="UniProtKB">
        <authorList>
            <consortium name="EnsemblMetazoa"/>
        </authorList>
    </citation>
    <scope>IDENTIFICATION</scope>
</reference>
<dbReference type="PhylomeDB" id="T1J5K5"/>
<evidence type="ECO:0000313" key="4">
    <source>
        <dbReference type="Proteomes" id="UP000014500"/>
    </source>
</evidence>
<evidence type="ECO:0000256" key="1">
    <source>
        <dbReference type="SAM" id="Phobius"/>
    </source>
</evidence>
<keyword evidence="1" id="KW-1133">Transmembrane helix</keyword>
<keyword evidence="1" id="KW-0472">Membrane</keyword>
<dbReference type="InterPro" id="IPR036116">
    <property type="entry name" value="FN3_sf"/>
</dbReference>
<name>T1J5K5_STRMM</name>
<keyword evidence="2" id="KW-0732">Signal</keyword>
<feature type="transmembrane region" description="Helical" evidence="1">
    <location>
        <begin position="286"/>
        <end position="307"/>
    </location>
</feature>
<reference evidence="4" key="1">
    <citation type="submission" date="2011-05" db="EMBL/GenBank/DDBJ databases">
        <authorList>
            <person name="Richards S.R."/>
            <person name="Qu J."/>
            <person name="Jiang H."/>
            <person name="Jhangiani S.N."/>
            <person name="Agravi P."/>
            <person name="Goodspeed R."/>
            <person name="Gross S."/>
            <person name="Mandapat C."/>
            <person name="Jackson L."/>
            <person name="Mathew T."/>
            <person name="Pu L."/>
            <person name="Thornton R."/>
            <person name="Saada N."/>
            <person name="Wilczek-Boney K.B."/>
            <person name="Lee S."/>
            <person name="Kovar C."/>
            <person name="Wu Y."/>
            <person name="Scherer S.E."/>
            <person name="Worley K.C."/>
            <person name="Muzny D.M."/>
            <person name="Gibbs R."/>
        </authorList>
    </citation>
    <scope>NUCLEOTIDE SEQUENCE</scope>
    <source>
        <strain evidence="4">Brora</strain>
    </source>
</reference>
<accession>T1J5K5</accession>
<dbReference type="InterPro" id="IPR003961">
    <property type="entry name" value="FN3_dom"/>
</dbReference>
<dbReference type="Proteomes" id="UP000014500">
    <property type="component" value="Unassembled WGS sequence"/>
</dbReference>
<dbReference type="CDD" id="cd00063">
    <property type="entry name" value="FN3"/>
    <property type="match status" value="1"/>
</dbReference>
<evidence type="ECO:0000256" key="2">
    <source>
        <dbReference type="SAM" id="SignalP"/>
    </source>
</evidence>
<dbReference type="SUPFAM" id="SSF49265">
    <property type="entry name" value="Fibronectin type III"/>
    <property type="match status" value="1"/>
</dbReference>
<dbReference type="AlphaFoldDB" id="T1J5K5"/>
<organism evidence="3 4">
    <name type="scientific">Strigamia maritima</name>
    <name type="common">European centipede</name>
    <name type="synonym">Geophilus maritimus</name>
    <dbReference type="NCBI Taxonomy" id="126957"/>
    <lineage>
        <taxon>Eukaryota</taxon>
        <taxon>Metazoa</taxon>
        <taxon>Ecdysozoa</taxon>
        <taxon>Arthropoda</taxon>
        <taxon>Myriapoda</taxon>
        <taxon>Chilopoda</taxon>
        <taxon>Pleurostigmophora</taxon>
        <taxon>Geophilomorpha</taxon>
        <taxon>Linotaeniidae</taxon>
        <taxon>Strigamia</taxon>
    </lineage>
</organism>
<dbReference type="EMBL" id="JH431865">
    <property type="status" value="NOT_ANNOTATED_CDS"/>
    <property type="molecule type" value="Genomic_DNA"/>
</dbReference>
<feature type="chain" id="PRO_5004579264" description="Fibronectin type-III domain-containing protein" evidence="2">
    <location>
        <begin position="24"/>
        <end position="358"/>
    </location>
</feature>